<proteinExistence type="predicted"/>
<reference evidence="1" key="2">
    <citation type="journal article" date="2018" name="Sci. Data">
        <title>The draft genome sequence of cork oak.</title>
        <authorList>
            <person name="Ramos A.M."/>
            <person name="Usie A."/>
            <person name="Barbosa P."/>
            <person name="Barros P.M."/>
            <person name="Capote T."/>
            <person name="Chaves I."/>
            <person name="Simoes F."/>
            <person name="Abreu I."/>
            <person name="Carrasquinho I."/>
            <person name="Faro C."/>
            <person name="Guimaraes J.B."/>
            <person name="Mendonca D."/>
            <person name="Nobrega F."/>
            <person name="Rodrigues L."/>
            <person name="Saibo N.J.M."/>
            <person name="Varela M.C."/>
            <person name="Egas C."/>
            <person name="Matos J."/>
            <person name="Miguel C.M."/>
            <person name="Oliveira M.M."/>
            <person name="Ricardo C.P."/>
            <person name="Goncalves S."/>
        </authorList>
    </citation>
    <scope>NUCLEOTIDE SEQUENCE [LARGE SCALE GENOMIC DNA]</scope>
    <source>
        <strain evidence="1">HL8</strain>
    </source>
</reference>
<dbReference type="AlphaFoldDB" id="A0AAW0MCV5"/>
<sequence length="66" mass="7559">MILRCPQLRSLPEAIGGLTPLQTLEFENCPILLERCKRETSEDWPKISHIPNLKGSLSWQEEELGI</sequence>
<gene>
    <name evidence="1" type="primary">RGA2_6</name>
    <name evidence="1" type="ORF">CFP56_024353</name>
</gene>
<dbReference type="EMBL" id="PKMF04000003">
    <property type="protein sequence ID" value="KAK7861056.1"/>
    <property type="molecule type" value="Genomic_DNA"/>
</dbReference>
<reference evidence="1" key="3">
    <citation type="submission" date="2023-07" db="EMBL/GenBank/DDBJ databases">
        <title>An improved reference 1 genome and first organelle genomes of Quercus suber.</title>
        <authorList>
            <consortium name="Genosuber Consortium"/>
            <person name="Usie A."/>
            <person name="Serra O."/>
            <person name="Barros P."/>
        </authorList>
    </citation>
    <scope>NUCLEOTIDE SEQUENCE</scope>
    <source>
        <strain evidence="1">HL8</strain>
        <tissue evidence="1">Leaves</tissue>
    </source>
</reference>
<evidence type="ECO:0000313" key="1">
    <source>
        <dbReference type="EMBL" id="KAK7861056.1"/>
    </source>
</evidence>
<reference evidence="1" key="1">
    <citation type="submission" date="2017-12" db="EMBL/GenBank/DDBJ databases">
        <authorList>
            <person name="Barbosa P."/>
            <person name="Usie A."/>
            <person name="Ramos A.M."/>
        </authorList>
    </citation>
    <scope>NUCLEOTIDE SEQUENCE</scope>
    <source>
        <strain evidence="1">HL8</strain>
        <tissue evidence="1">Leaves</tissue>
    </source>
</reference>
<organism evidence="1">
    <name type="scientific">Quercus suber</name>
    <name type="common">Cork oak</name>
    <dbReference type="NCBI Taxonomy" id="58331"/>
    <lineage>
        <taxon>Eukaryota</taxon>
        <taxon>Viridiplantae</taxon>
        <taxon>Streptophyta</taxon>
        <taxon>Embryophyta</taxon>
        <taxon>Tracheophyta</taxon>
        <taxon>Spermatophyta</taxon>
        <taxon>Magnoliopsida</taxon>
        <taxon>eudicotyledons</taxon>
        <taxon>Gunneridae</taxon>
        <taxon>Pentapetalae</taxon>
        <taxon>rosids</taxon>
        <taxon>fabids</taxon>
        <taxon>Fagales</taxon>
        <taxon>Fagaceae</taxon>
        <taxon>Quercus</taxon>
    </lineage>
</organism>
<name>A0AAW0MCV5_QUESU</name>
<accession>A0AAW0MCV5</accession>
<comment type="caution">
    <text evidence="1">The sequence shown here is derived from an EMBL/GenBank/DDBJ whole genome shotgun (WGS) entry which is preliminary data.</text>
</comment>
<protein>
    <submittedName>
        <fullName evidence="1">Disease resistance protein rga2</fullName>
    </submittedName>
</protein>